<proteinExistence type="predicted"/>
<dbReference type="InterPro" id="IPR003135">
    <property type="entry name" value="ATP-grasp_carboxylate-amine"/>
</dbReference>
<evidence type="ECO:0000259" key="4">
    <source>
        <dbReference type="PROSITE" id="PS50975"/>
    </source>
</evidence>
<gene>
    <name evidence="5" type="ordered locus">Ccel_3257</name>
</gene>
<organism evidence="5 6">
    <name type="scientific">Ruminiclostridium cellulolyticum (strain ATCC 35319 / DSM 5812 / JCM 6584 / H10)</name>
    <name type="common">Clostridium cellulolyticum</name>
    <dbReference type="NCBI Taxonomy" id="394503"/>
    <lineage>
        <taxon>Bacteria</taxon>
        <taxon>Bacillati</taxon>
        <taxon>Bacillota</taxon>
        <taxon>Clostridia</taxon>
        <taxon>Eubacteriales</taxon>
        <taxon>Oscillospiraceae</taxon>
        <taxon>Ruminiclostridium</taxon>
    </lineage>
</organism>
<dbReference type="SUPFAM" id="SSF56059">
    <property type="entry name" value="Glutathione synthetase ATP-binding domain-like"/>
    <property type="match status" value="1"/>
</dbReference>
<dbReference type="STRING" id="394503.Ccel_3257"/>
<reference evidence="5 6" key="1">
    <citation type="submission" date="2009-01" db="EMBL/GenBank/DDBJ databases">
        <title>Complete sequence of Clostridium cellulolyticum H10.</title>
        <authorList>
            <consortium name="US DOE Joint Genome Institute"/>
            <person name="Lucas S."/>
            <person name="Copeland A."/>
            <person name="Lapidus A."/>
            <person name="Glavina del Rio T."/>
            <person name="Dalin E."/>
            <person name="Tice H."/>
            <person name="Bruce D."/>
            <person name="Goodwin L."/>
            <person name="Pitluck S."/>
            <person name="Chertkov O."/>
            <person name="Saunders E."/>
            <person name="Brettin T."/>
            <person name="Detter J.C."/>
            <person name="Han C."/>
            <person name="Larimer F."/>
            <person name="Land M."/>
            <person name="Hauser L."/>
            <person name="Kyrpides N."/>
            <person name="Ivanova N."/>
            <person name="Zhou J."/>
            <person name="Richardson P."/>
        </authorList>
    </citation>
    <scope>NUCLEOTIDE SEQUENCE [LARGE SCALE GENOMIC DNA]</scope>
    <source>
        <strain evidence="6">ATCC 35319 / DSM 5812 / JCM 6584 / H10</strain>
    </source>
</reference>
<keyword evidence="1 3" id="KW-0547">Nucleotide-binding</keyword>
<dbReference type="OrthoDB" id="20966at2"/>
<keyword evidence="6" id="KW-1185">Reference proteome</keyword>
<dbReference type="EMBL" id="CP001348">
    <property type="protein sequence ID" value="ACL77546.1"/>
    <property type="molecule type" value="Genomic_DNA"/>
</dbReference>
<evidence type="ECO:0000313" key="5">
    <source>
        <dbReference type="EMBL" id="ACL77546.1"/>
    </source>
</evidence>
<name>B8I0Z0_RUMCH</name>
<dbReference type="PROSITE" id="PS50975">
    <property type="entry name" value="ATP_GRASP"/>
    <property type="match status" value="1"/>
</dbReference>
<dbReference type="GO" id="GO:0046872">
    <property type="term" value="F:metal ion binding"/>
    <property type="evidence" value="ECO:0007669"/>
    <property type="project" value="InterPro"/>
</dbReference>
<dbReference type="GO" id="GO:0005524">
    <property type="term" value="F:ATP binding"/>
    <property type="evidence" value="ECO:0007669"/>
    <property type="project" value="UniProtKB-UniRule"/>
</dbReference>
<feature type="domain" description="ATP-grasp" evidence="4">
    <location>
        <begin position="156"/>
        <end position="357"/>
    </location>
</feature>
<dbReference type="PANTHER" id="PTHR37018:SF1">
    <property type="entry name" value="CULTURE SPECIFIC PROTEIN, PUTATIVE (AFU_ORTHOLOGUE AFUA_2G00130)-RELATED"/>
    <property type="match status" value="1"/>
</dbReference>
<sequence>MSIIKDSGNQKILIYNSGIEHEWEDKKTGVRKVNNLKEQKILNRQAELLFFISNAEDTVYVVKESDPEFLKDMEVFGISKPKTVVIPDLDLPISKIIVENEDILQDLKTRFAGQKVLYVPYILSSHDEKISEYCNFAIYGSSSDLITKLNNKANARRIVEEIGLSCIEGGICSSKEELEEQYNKLKGKGYMRFVLKEPYNSAGKGVFFIKDEKQFYSFLKMMRFNNENKNFEVIIEGWIDDKRDINYQIEISKEGEVKLIAITEQIISVTAYKGSLYPPKLTKQQEDYYNDCAQKLGTKLYQMGFSGIIGIDSIIDKDGTIFPAIEFNARFNQSTFYIPFLNYFRNHSKRILIRSYDVKTNNSLNYVRLKEILRENKLLYCNESKKGIIILNSSCLSIDKDSDGQYDNRIYLANVYDKNDKDDSRYEEMDNLIKVIN</sequence>
<evidence type="ECO:0000313" key="6">
    <source>
        <dbReference type="Proteomes" id="UP000001349"/>
    </source>
</evidence>
<evidence type="ECO:0000256" key="1">
    <source>
        <dbReference type="ARBA" id="ARBA00022741"/>
    </source>
</evidence>
<keyword evidence="2 3" id="KW-0067">ATP-binding</keyword>
<dbReference type="PANTHER" id="PTHR37018">
    <property type="entry name" value="CULTURE SPECIFIC PROTEIN, PUTATIVE (AFU_ORTHOLOGUE AFUA_2G00130)-RELATED"/>
    <property type="match status" value="1"/>
</dbReference>
<dbReference type="InterPro" id="IPR053269">
    <property type="entry name" value="Asp-Met_ligase"/>
</dbReference>
<evidence type="ECO:0000256" key="3">
    <source>
        <dbReference type="PROSITE-ProRule" id="PRU00409"/>
    </source>
</evidence>
<protein>
    <recommendedName>
        <fullName evidence="4">ATP-grasp domain-containing protein</fullName>
    </recommendedName>
</protein>
<dbReference type="KEGG" id="cce:Ccel_3257"/>
<dbReference type="InterPro" id="IPR011761">
    <property type="entry name" value="ATP-grasp"/>
</dbReference>
<dbReference type="HOGENOM" id="CLU_040535_1_0_9"/>
<dbReference type="eggNOG" id="COG0439">
    <property type="taxonomic scope" value="Bacteria"/>
</dbReference>
<dbReference type="AlphaFoldDB" id="B8I0Z0"/>
<dbReference type="Proteomes" id="UP000001349">
    <property type="component" value="Chromosome"/>
</dbReference>
<evidence type="ECO:0000256" key="2">
    <source>
        <dbReference type="ARBA" id="ARBA00022840"/>
    </source>
</evidence>
<dbReference type="Gene3D" id="3.30.470.20">
    <property type="entry name" value="ATP-grasp fold, B domain"/>
    <property type="match status" value="1"/>
</dbReference>
<accession>B8I0Z0</accession>
<dbReference type="RefSeq" id="WP_015926604.1">
    <property type="nucleotide sequence ID" value="NC_011898.1"/>
</dbReference>
<dbReference type="Pfam" id="PF02222">
    <property type="entry name" value="ATP-grasp"/>
    <property type="match status" value="1"/>
</dbReference>